<dbReference type="PANTHER" id="PTHR39453:SF1">
    <property type="entry name" value="PHOSPHATE PROPANOYLTRANSFERASE"/>
    <property type="match status" value="1"/>
</dbReference>
<dbReference type="UniPathway" id="UPA00621"/>
<dbReference type="AlphaFoldDB" id="B9KBT6"/>
<dbReference type="InterPro" id="IPR009010">
    <property type="entry name" value="Asp_de-COase-like_dom_sf"/>
</dbReference>
<accession>B9KBT6</accession>
<keyword evidence="8 9" id="KW-0012">Acyltransferase</keyword>
<evidence type="ECO:0000256" key="2">
    <source>
        <dbReference type="ARBA" id="ARBA00007342"/>
    </source>
</evidence>
<dbReference type="KEGG" id="tna:CTN_0306"/>
<dbReference type="EMBL" id="CP000916">
    <property type="protein sequence ID" value="ACM22482.1"/>
    <property type="molecule type" value="Genomic_DNA"/>
</dbReference>
<keyword evidence="5 9" id="KW-0808">Transferase</keyword>
<dbReference type="GO" id="GO:0046872">
    <property type="term" value="F:metal ion binding"/>
    <property type="evidence" value="ECO:0007669"/>
    <property type="project" value="UniProtKB-KW"/>
</dbReference>
<evidence type="ECO:0000256" key="9">
    <source>
        <dbReference type="PIRNR" id="PIRNR010130"/>
    </source>
</evidence>
<dbReference type="NCBIfam" id="NF011652">
    <property type="entry name" value="PRK15070.1"/>
    <property type="match status" value="1"/>
</dbReference>
<protein>
    <recommendedName>
        <fullName evidence="4 9">Phosphate propanoyltransferase</fullName>
        <ecNumber evidence="3 9">2.3.1.222</ecNumber>
    </recommendedName>
</protein>
<dbReference type="Proteomes" id="UP000000445">
    <property type="component" value="Chromosome"/>
</dbReference>
<dbReference type="eggNOG" id="COG4869">
    <property type="taxonomic scope" value="Bacteria"/>
</dbReference>
<gene>
    <name evidence="10" type="ordered locus">CTN_0306</name>
</gene>
<sequence length="210" mass="23462">MITDGIMHKVREVHQLLKKEPGIIVGVSNRHVHLSREDLETLFGKGYELTPVKELRQPGQYAAKETVTIVGPKGAIENVRVLGPVRKETQVEISRTDAFRLGVRPPVRDSGDLEGTPGIVIIGPNGILVKEKGVIIAKRHIHMHPKDAEHYGVKDKDIVKVIVESGDRRLIFDDVLIRVREDFALEFHVDTDEANAAMLNTGDLVYIVEF</sequence>
<comment type="catalytic activity">
    <reaction evidence="9">
        <text>propanoyl-CoA + phosphate = propanoyl phosphate + CoA</text>
        <dbReference type="Rhea" id="RHEA:28046"/>
        <dbReference type="ChEBI" id="CHEBI:43474"/>
        <dbReference type="ChEBI" id="CHEBI:57287"/>
        <dbReference type="ChEBI" id="CHEBI:57392"/>
        <dbReference type="ChEBI" id="CHEBI:58933"/>
        <dbReference type="EC" id="2.3.1.222"/>
    </reaction>
</comment>
<evidence type="ECO:0000256" key="7">
    <source>
        <dbReference type="ARBA" id="ARBA00022833"/>
    </source>
</evidence>
<dbReference type="GO" id="GO:0016747">
    <property type="term" value="F:acyltransferase activity, transferring groups other than amino-acyl groups"/>
    <property type="evidence" value="ECO:0007669"/>
    <property type="project" value="InterPro"/>
</dbReference>
<dbReference type="STRING" id="309803.CTN_0306"/>
<evidence type="ECO:0000256" key="6">
    <source>
        <dbReference type="ARBA" id="ARBA00022723"/>
    </source>
</evidence>
<comment type="function">
    <text evidence="9">Involved in 1,2-propanediol (1,2-PD) degradation by catalyzing the conversion of propanoyl-CoA to propanoyl-phosphate.</text>
</comment>
<comment type="similarity">
    <text evidence="2 9">Belongs to the PduL family.</text>
</comment>
<evidence type="ECO:0000256" key="1">
    <source>
        <dbReference type="ARBA" id="ARBA00001947"/>
    </source>
</evidence>
<evidence type="ECO:0000313" key="11">
    <source>
        <dbReference type="Proteomes" id="UP000000445"/>
    </source>
</evidence>
<dbReference type="SUPFAM" id="SSF50692">
    <property type="entry name" value="ADC-like"/>
    <property type="match status" value="1"/>
</dbReference>
<dbReference type="HOGENOM" id="CLU_080676_1_0_0"/>
<dbReference type="InterPro" id="IPR008300">
    <property type="entry name" value="PTAC"/>
</dbReference>
<dbReference type="Pfam" id="PF06130">
    <property type="entry name" value="PTAC"/>
    <property type="match status" value="1"/>
</dbReference>
<keyword evidence="11" id="KW-1185">Reference proteome</keyword>
<comment type="cofactor">
    <cofactor evidence="1">
        <name>Zn(2+)</name>
        <dbReference type="ChEBI" id="CHEBI:29105"/>
    </cofactor>
</comment>
<name>B9KBT6_THENN</name>
<dbReference type="PIRSF" id="PIRSF010130">
    <property type="entry name" value="PduL"/>
    <property type="match status" value="1"/>
</dbReference>
<comment type="pathway">
    <text evidence="9">Polyol metabolism; 1,2-propanediol degradation.</text>
</comment>
<evidence type="ECO:0000313" key="10">
    <source>
        <dbReference type="EMBL" id="ACM22482.1"/>
    </source>
</evidence>
<dbReference type="GO" id="GO:0051144">
    <property type="term" value="P:1,2-propanediol catabolic process"/>
    <property type="evidence" value="ECO:0007669"/>
    <property type="project" value="UniProtKB-UniPathway"/>
</dbReference>
<keyword evidence="6" id="KW-0479">Metal-binding</keyword>
<proteinExistence type="inferred from homology"/>
<evidence type="ECO:0000256" key="3">
    <source>
        <dbReference type="ARBA" id="ARBA00012206"/>
    </source>
</evidence>
<dbReference type="EC" id="2.3.1.222" evidence="3 9"/>
<evidence type="ECO:0000256" key="5">
    <source>
        <dbReference type="ARBA" id="ARBA00022679"/>
    </source>
</evidence>
<organism evidence="10 11">
    <name type="scientific">Thermotoga neapolitana (strain ATCC 49049 / DSM 4359 / NBRC 107923 / NS-E)</name>
    <dbReference type="NCBI Taxonomy" id="309803"/>
    <lineage>
        <taxon>Bacteria</taxon>
        <taxon>Thermotogati</taxon>
        <taxon>Thermotogota</taxon>
        <taxon>Thermotogae</taxon>
        <taxon>Thermotogales</taxon>
        <taxon>Thermotogaceae</taxon>
        <taxon>Thermotoga</taxon>
    </lineage>
</organism>
<keyword evidence="7" id="KW-0862">Zinc</keyword>
<dbReference type="PANTHER" id="PTHR39453">
    <property type="entry name" value="PHOSPHATE PROPANOYLTRANSFERASE"/>
    <property type="match status" value="1"/>
</dbReference>
<evidence type="ECO:0000256" key="8">
    <source>
        <dbReference type="ARBA" id="ARBA00023315"/>
    </source>
</evidence>
<evidence type="ECO:0000256" key="4">
    <source>
        <dbReference type="ARBA" id="ARBA00020837"/>
    </source>
</evidence>
<dbReference type="RefSeq" id="WP_015918811.1">
    <property type="nucleotide sequence ID" value="NC_011978.1"/>
</dbReference>
<reference evidence="10 11" key="1">
    <citation type="journal article" date="2009" name="Biosci. Biotechnol. Biochem.">
        <title>WeGAS: a web-based microbial genome annotation system.</title>
        <authorList>
            <person name="Lee D."/>
            <person name="Seo H."/>
            <person name="Park C."/>
            <person name="Park K."/>
        </authorList>
    </citation>
    <scope>NUCLEOTIDE SEQUENCE [LARGE SCALE GENOMIC DNA]</scope>
    <source>
        <strain evidence="11">ATCC 49049 / DSM 4359 / NBRC 107923 / NS-E</strain>
    </source>
</reference>